<feature type="chain" id="PRO_5015479489" evidence="1">
    <location>
        <begin position="20"/>
        <end position="129"/>
    </location>
</feature>
<dbReference type="Proteomes" id="UP000238801">
    <property type="component" value="Unassembled WGS sequence"/>
</dbReference>
<organism evidence="2 3">
    <name type="scientific">Hasllibacter halocynthiae</name>
    <dbReference type="NCBI Taxonomy" id="595589"/>
    <lineage>
        <taxon>Bacteria</taxon>
        <taxon>Pseudomonadati</taxon>
        <taxon>Pseudomonadota</taxon>
        <taxon>Alphaproteobacteria</taxon>
        <taxon>Rhodobacterales</taxon>
        <taxon>Roseobacteraceae</taxon>
        <taxon>Hasllibacter</taxon>
    </lineage>
</organism>
<proteinExistence type="predicted"/>
<evidence type="ECO:0000313" key="2">
    <source>
        <dbReference type="EMBL" id="PRY95030.1"/>
    </source>
</evidence>
<accession>A0A2T0X7V1</accession>
<keyword evidence="3" id="KW-1185">Reference proteome</keyword>
<evidence type="ECO:0000256" key="1">
    <source>
        <dbReference type="SAM" id="SignalP"/>
    </source>
</evidence>
<dbReference type="AlphaFoldDB" id="A0A2T0X7V1"/>
<dbReference type="Pfam" id="PF17267">
    <property type="entry name" value="DUF5333"/>
    <property type="match status" value="1"/>
</dbReference>
<feature type="signal peptide" evidence="1">
    <location>
        <begin position="1"/>
        <end position="19"/>
    </location>
</feature>
<evidence type="ECO:0000313" key="3">
    <source>
        <dbReference type="Proteomes" id="UP000238801"/>
    </source>
</evidence>
<dbReference type="RefSeq" id="WP_106159463.1">
    <property type="nucleotide sequence ID" value="NZ_PVTT01000001.1"/>
</dbReference>
<comment type="caution">
    <text evidence="2">The sequence shown here is derived from an EMBL/GenBank/DDBJ whole genome shotgun (WGS) entry which is preliminary data.</text>
</comment>
<keyword evidence="1" id="KW-0732">Signal</keyword>
<dbReference type="InterPro" id="IPR020349">
    <property type="entry name" value="Uncharacterised_14.7kDa"/>
</dbReference>
<gene>
    <name evidence="2" type="ORF">BCF33_0642</name>
</gene>
<protein>
    <submittedName>
        <fullName evidence="2">Uncharacterized protein</fullName>
    </submittedName>
</protein>
<name>A0A2T0X7V1_9RHOB</name>
<reference evidence="2 3" key="1">
    <citation type="submission" date="2018-03" db="EMBL/GenBank/DDBJ databases">
        <title>Genomic Encyclopedia of Archaeal and Bacterial Type Strains, Phase II (KMG-II): from individual species to whole genera.</title>
        <authorList>
            <person name="Goeker M."/>
        </authorList>
    </citation>
    <scope>NUCLEOTIDE SEQUENCE [LARGE SCALE GENOMIC DNA]</scope>
    <source>
        <strain evidence="2 3">DSM 29318</strain>
    </source>
</reference>
<sequence length="129" mass="13868">MRILTATILAAALALPAHARTPSDIPEVVERLLVVGMADELREQCGDVSARVVRAIGYLRETAQVALDAGFTRAEVEAYVDDDAEKERLRGIAHRLLLDLGVQEGDEASYCAVARGQIEGGTAVGRLLR</sequence>
<dbReference type="OrthoDB" id="7658992at2"/>
<dbReference type="EMBL" id="PVTT01000001">
    <property type="protein sequence ID" value="PRY95030.1"/>
    <property type="molecule type" value="Genomic_DNA"/>
</dbReference>